<dbReference type="GO" id="GO:0006508">
    <property type="term" value="P:proteolysis"/>
    <property type="evidence" value="ECO:0007669"/>
    <property type="project" value="UniProtKB-KW"/>
</dbReference>
<sequence>MRTLSRMLKAAVSSRPHRKAVRKMIILKDEKSYNACILELKKFGITPVKQVGSANMLCCHMDGNHHALQRLRKHPSVRRIETDARVRAHIYPLSYYPASQILNSVTAEPTSSKQIPWGVKRIQAPEVWKSSQGKSIKVAVVDTGISAHPDLNIAGGVNTIRKGGSYRDDNGHGTHVAGIVAALGKSGMQYGVAPEVILYAVKVLDQSGDGYVSDIVEGLEWCIRNNMDVINMSLGLNGASASLRSMVKRAHRKGIVIVSSAGNEGRNSGKIDQPASYPEVIAVAATDKNNRIASFSSRGRGIDVAAPGSDIVSTSNKQGFITNSGTSMAAPHVSGTAALLLAHNRKVKPSLIRKLLMDTARPLNGYSRHSQGSGLIQADRAFSSLSIAAQQEAEASEGFESAHSTPAIPIQAAAASRHKHRSKVLVIRRRNRQRAVRHSQAVVPRHSSIGAKSTSAAHRKRQVQRRRRVSTNPSIM</sequence>
<dbReference type="InterPro" id="IPR023827">
    <property type="entry name" value="Peptidase_S8_Asp-AS"/>
</dbReference>
<comment type="caution">
    <text evidence="11">The sequence shown here is derived from an EMBL/GenBank/DDBJ whole genome shotgun (WGS) entry which is preliminary data.</text>
</comment>
<feature type="domain" description="Peptidase S8/S53" evidence="10">
    <location>
        <begin position="133"/>
        <end position="374"/>
    </location>
</feature>
<dbReference type="Proteomes" id="UP001250538">
    <property type="component" value="Unassembled WGS sequence"/>
</dbReference>
<keyword evidence="4 7" id="KW-0378">Hydrolase</keyword>
<evidence type="ECO:0000313" key="11">
    <source>
        <dbReference type="EMBL" id="MDT8976027.1"/>
    </source>
</evidence>
<dbReference type="AlphaFoldDB" id="A0AAJ2JXC8"/>
<evidence type="ECO:0000256" key="6">
    <source>
        <dbReference type="PIRSR" id="PIRSR615500-1"/>
    </source>
</evidence>
<accession>A0AAJ2JXC8</accession>
<dbReference type="InterPro" id="IPR015500">
    <property type="entry name" value="Peptidase_S8_subtilisin-rel"/>
</dbReference>
<keyword evidence="3" id="KW-0479">Metal-binding</keyword>
<reference evidence="12" key="1">
    <citation type="submission" date="2023-09" db="EMBL/GenBank/DDBJ databases">
        <title>Paenibacillus sp. chi10 Genome sequencing and assembly.</title>
        <authorList>
            <person name="Kim I."/>
        </authorList>
    </citation>
    <scope>NUCLEOTIDE SEQUENCE [LARGE SCALE GENOMIC DNA]</scope>
    <source>
        <strain evidence="12">chi10</strain>
    </source>
</reference>
<comment type="similarity">
    <text evidence="1 7 8">Belongs to the peptidase S8 family.</text>
</comment>
<dbReference type="Pfam" id="PF00082">
    <property type="entry name" value="Peptidase_S8"/>
    <property type="match status" value="1"/>
</dbReference>
<organism evidence="11 12">
    <name type="scientific">Paenibacillus suaedae</name>
    <dbReference type="NCBI Taxonomy" id="3077233"/>
    <lineage>
        <taxon>Bacteria</taxon>
        <taxon>Bacillati</taxon>
        <taxon>Bacillota</taxon>
        <taxon>Bacilli</taxon>
        <taxon>Bacillales</taxon>
        <taxon>Paenibacillaceae</taxon>
        <taxon>Paenibacillus</taxon>
    </lineage>
</organism>
<dbReference type="GO" id="GO:0046872">
    <property type="term" value="F:metal ion binding"/>
    <property type="evidence" value="ECO:0007669"/>
    <property type="project" value="UniProtKB-KW"/>
</dbReference>
<dbReference type="PROSITE" id="PS00136">
    <property type="entry name" value="SUBTILASE_ASP"/>
    <property type="match status" value="1"/>
</dbReference>
<feature type="active site" description="Charge relay system" evidence="6 7">
    <location>
        <position position="172"/>
    </location>
</feature>
<dbReference type="RefSeq" id="WP_315744294.1">
    <property type="nucleotide sequence ID" value="NZ_JAVYAA010000001.1"/>
</dbReference>
<dbReference type="PROSITE" id="PS51892">
    <property type="entry name" value="SUBTILASE"/>
    <property type="match status" value="1"/>
</dbReference>
<dbReference type="PANTHER" id="PTHR43806">
    <property type="entry name" value="PEPTIDASE S8"/>
    <property type="match status" value="1"/>
</dbReference>
<dbReference type="PROSITE" id="PS00137">
    <property type="entry name" value="SUBTILASE_HIS"/>
    <property type="match status" value="1"/>
</dbReference>
<protein>
    <submittedName>
        <fullName evidence="11">S8 family peptidase</fullName>
    </submittedName>
</protein>
<evidence type="ECO:0000256" key="5">
    <source>
        <dbReference type="ARBA" id="ARBA00022825"/>
    </source>
</evidence>
<evidence type="ECO:0000256" key="3">
    <source>
        <dbReference type="ARBA" id="ARBA00022723"/>
    </source>
</evidence>
<gene>
    <name evidence="11" type="ORF">RQP50_07195</name>
</gene>
<keyword evidence="2 7" id="KW-0645">Protease</keyword>
<feature type="active site" description="Charge relay system" evidence="6 7">
    <location>
        <position position="327"/>
    </location>
</feature>
<keyword evidence="5 7" id="KW-0720">Serine protease</keyword>
<dbReference type="InterPro" id="IPR036852">
    <property type="entry name" value="Peptidase_S8/S53_dom_sf"/>
</dbReference>
<dbReference type="InterPro" id="IPR022398">
    <property type="entry name" value="Peptidase_S8_His-AS"/>
</dbReference>
<dbReference type="EMBL" id="JAVYAA010000001">
    <property type="protein sequence ID" value="MDT8976027.1"/>
    <property type="molecule type" value="Genomic_DNA"/>
</dbReference>
<evidence type="ECO:0000256" key="4">
    <source>
        <dbReference type="ARBA" id="ARBA00022801"/>
    </source>
</evidence>
<name>A0AAJ2JXC8_9BACL</name>
<dbReference type="InterPro" id="IPR000209">
    <property type="entry name" value="Peptidase_S8/S53_dom"/>
</dbReference>
<dbReference type="GO" id="GO:0004252">
    <property type="term" value="F:serine-type endopeptidase activity"/>
    <property type="evidence" value="ECO:0007669"/>
    <property type="project" value="UniProtKB-UniRule"/>
</dbReference>
<dbReference type="Gene3D" id="3.40.50.200">
    <property type="entry name" value="Peptidase S8/S53 domain"/>
    <property type="match status" value="1"/>
</dbReference>
<dbReference type="InterPro" id="IPR023828">
    <property type="entry name" value="Peptidase_S8_Ser-AS"/>
</dbReference>
<dbReference type="InterPro" id="IPR050131">
    <property type="entry name" value="Peptidase_S8_subtilisin-like"/>
</dbReference>
<evidence type="ECO:0000256" key="7">
    <source>
        <dbReference type="PROSITE-ProRule" id="PRU01240"/>
    </source>
</evidence>
<evidence type="ECO:0000256" key="1">
    <source>
        <dbReference type="ARBA" id="ARBA00011073"/>
    </source>
</evidence>
<dbReference type="PROSITE" id="PS00138">
    <property type="entry name" value="SUBTILASE_SER"/>
    <property type="match status" value="1"/>
</dbReference>
<dbReference type="CDD" id="cd07477">
    <property type="entry name" value="Peptidases_S8_Subtilisin_subset"/>
    <property type="match status" value="1"/>
</dbReference>
<keyword evidence="12" id="KW-1185">Reference proteome</keyword>
<proteinExistence type="inferred from homology"/>
<evidence type="ECO:0000256" key="8">
    <source>
        <dbReference type="RuleBase" id="RU003355"/>
    </source>
</evidence>
<evidence type="ECO:0000259" key="10">
    <source>
        <dbReference type="Pfam" id="PF00082"/>
    </source>
</evidence>
<evidence type="ECO:0000313" key="12">
    <source>
        <dbReference type="Proteomes" id="UP001250538"/>
    </source>
</evidence>
<evidence type="ECO:0000256" key="9">
    <source>
        <dbReference type="SAM" id="MobiDB-lite"/>
    </source>
</evidence>
<dbReference type="InterPro" id="IPR034202">
    <property type="entry name" value="Subtilisin_Carlsberg-like"/>
</dbReference>
<dbReference type="PANTHER" id="PTHR43806:SF11">
    <property type="entry name" value="CEREVISIN-RELATED"/>
    <property type="match status" value="1"/>
</dbReference>
<evidence type="ECO:0000256" key="2">
    <source>
        <dbReference type="ARBA" id="ARBA00022670"/>
    </source>
</evidence>
<dbReference type="SUPFAM" id="SSF52743">
    <property type="entry name" value="Subtilisin-like"/>
    <property type="match status" value="1"/>
</dbReference>
<feature type="compositionally biased region" description="Basic residues" evidence="9">
    <location>
        <begin position="457"/>
        <end position="469"/>
    </location>
</feature>
<dbReference type="PRINTS" id="PR00723">
    <property type="entry name" value="SUBTILISIN"/>
</dbReference>
<feature type="active site" description="Charge relay system" evidence="6 7">
    <location>
        <position position="142"/>
    </location>
</feature>
<feature type="region of interest" description="Disordered" evidence="9">
    <location>
        <begin position="431"/>
        <end position="476"/>
    </location>
</feature>